<feature type="signal peptide" evidence="5">
    <location>
        <begin position="1"/>
        <end position="19"/>
    </location>
</feature>
<keyword evidence="2 5" id="KW-0732">Signal</keyword>
<dbReference type="InterPro" id="IPR008929">
    <property type="entry name" value="Chondroitin_lyas"/>
</dbReference>
<comment type="subcellular location">
    <subcellularLocation>
        <location evidence="1">Periplasm</location>
    </subcellularLocation>
</comment>
<keyword evidence="9" id="KW-1185">Reference proteome</keyword>
<name>A0ABV1GZS3_9BACT</name>
<evidence type="ECO:0000313" key="9">
    <source>
        <dbReference type="Proteomes" id="UP001460202"/>
    </source>
</evidence>
<dbReference type="RefSeq" id="WP_288661417.1">
    <property type="nucleotide sequence ID" value="NZ_JBBMFL010000018.1"/>
</dbReference>
<organism evidence="8 9">
    <name type="scientific">Alistipes intestinihominis</name>
    <dbReference type="NCBI Taxonomy" id="3133172"/>
    <lineage>
        <taxon>Bacteria</taxon>
        <taxon>Pseudomonadati</taxon>
        <taxon>Bacteroidota</taxon>
        <taxon>Bacteroidia</taxon>
        <taxon>Bacteroidales</taxon>
        <taxon>Rikenellaceae</taxon>
        <taxon>Alistipes</taxon>
    </lineage>
</organism>
<dbReference type="SUPFAM" id="SSF48230">
    <property type="entry name" value="Chondroitin AC/alginate lyase"/>
    <property type="match status" value="1"/>
</dbReference>
<evidence type="ECO:0000256" key="5">
    <source>
        <dbReference type="SAM" id="SignalP"/>
    </source>
</evidence>
<comment type="caution">
    <text evidence="8">The sequence shown here is derived from an EMBL/GenBank/DDBJ whole genome shotgun (WGS) entry which is preliminary data.</text>
</comment>
<accession>A0ABV1GZS3</accession>
<protein>
    <submittedName>
        <fullName evidence="8">Heparinase II/III family protein</fullName>
    </submittedName>
</protein>
<evidence type="ECO:0000259" key="6">
    <source>
        <dbReference type="Pfam" id="PF07940"/>
    </source>
</evidence>
<evidence type="ECO:0000313" key="8">
    <source>
        <dbReference type="EMBL" id="MEQ2545917.1"/>
    </source>
</evidence>
<evidence type="ECO:0000256" key="4">
    <source>
        <dbReference type="ARBA" id="ARBA00023239"/>
    </source>
</evidence>
<keyword evidence="3" id="KW-0574">Periplasm</keyword>
<feature type="chain" id="PRO_5047025588" evidence="5">
    <location>
        <begin position="20"/>
        <end position="667"/>
    </location>
</feature>
<dbReference type="Pfam" id="PF16889">
    <property type="entry name" value="Hepar_II_III_N"/>
    <property type="match status" value="1"/>
</dbReference>
<keyword evidence="4" id="KW-0456">Lyase</keyword>
<dbReference type="Proteomes" id="UP001460202">
    <property type="component" value="Unassembled WGS sequence"/>
</dbReference>
<dbReference type="PANTHER" id="PTHR39210:SF1">
    <property type="entry name" value="HEPARIN-SULFATE LYASE"/>
    <property type="match status" value="1"/>
</dbReference>
<evidence type="ECO:0000256" key="3">
    <source>
        <dbReference type="ARBA" id="ARBA00022764"/>
    </source>
</evidence>
<proteinExistence type="predicted"/>
<evidence type="ECO:0000259" key="7">
    <source>
        <dbReference type="Pfam" id="PF16889"/>
    </source>
</evidence>
<dbReference type="InterPro" id="IPR012480">
    <property type="entry name" value="Hepar_II_III_C"/>
</dbReference>
<gene>
    <name evidence="8" type="ORF">WMO46_13290</name>
</gene>
<dbReference type="InterPro" id="IPR031680">
    <property type="entry name" value="Hepar_II_III_N"/>
</dbReference>
<dbReference type="PANTHER" id="PTHR39210">
    <property type="entry name" value="HEPARIN-SULFATE LYASE"/>
    <property type="match status" value="1"/>
</dbReference>
<feature type="domain" description="Heparin-sulfate lyase N-terminal" evidence="7">
    <location>
        <begin position="33"/>
        <end position="386"/>
    </location>
</feature>
<dbReference type="EMBL" id="JBBMFL010000018">
    <property type="protein sequence ID" value="MEQ2545917.1"/>
    <property type="molecule type" value="Genomic_DNA"/>
</dbReference>
<reference evidence="8 9" key="1">
    <citation type="submission" date="2024-03" db="EMBL/GenBank/DDBJ databases">
        <title>Human intestinal bacterial collection.</title>
        <authorList>
            <person name="Pauvert C."/>
            <person name="Hitch T.C.A."/>
            <person name="Clavel T."/>
        </authorList>
    </citation>
    <scope>NUCLEOTIDE SEQUENCE [LARGE SCALE GENOMIC DNA]</scope>
    <source>
        <strain evidence="8 9">CLA-KB-H122</strain>
    </source>
</reference>
<sequence>MKRILMTLCAALALGAASAAETTPALGDEKSLYDLLDLDRPGMEAVKKAVAKGNVAAADKELLKYFRTRKPVELFGLDLENVKVSKLEQKQADEALEHKFYAHKGYQPSYFYGDDIDWRYWPVKDNELRWQLHRHYWFIPLAKCYYVTQDARYIDAWMEQYADWVKKNPLDGVERLKAAGASEAEIAAEKENIRFAWRPMEAGRRLQDLLTEFALTIRSPRFTPQFLNLFLRTYRQHADHILHNYSKQGNHLLFEAQRMLFAGIYFPEFREAAEWRRSGIEILNREIGVQVYPDGMQFELDFGYHIAAIDIFLKALGMASANGYESEFPASYVETVGKMTVVTWNLLFPDYSNPMFGDTKSHDKSSLQRQFRSWSKVFPDDKQLQWFATEGRKGALPDYTSQQFPASGFYVLRTGWDKDAAVTVVKAGPPAFWHNQPDNGTFDYWRRGRNFFPDSGSYVYGGDSAVLAQRNWFRQTRVHNTVTLDDRDLEKTDSKLLLWKATPELTTLVTENPSYEGLTHRRAMFFTAEGLLVITDQVSGTAAGKVGVHFNLCPGRIEYAKDGTVRTLFADSNNIRIKTSATVPVQIREEEGWVSTAYRKKEERPAYAVEAQKDAGGEMLFVTVIAPDEAPFQGSIAIVPEKAPVGDTLRFAVRVGAKTYELGYELR</sequence>
<evidence type="ECO:0000256" key="1">
    <source>
        <dbReference type="ARBA" id="ARBA00004418"/>
    </source>
</evidence>
<dbReference type="Pfam" id="PF07940">
    <property type="entry name" value="Hepar_II_III_C"/>
    <property type="match status" value="1"/>
</dbReference>
<dbReference type="Gene3D" id="1.50.10.100">
    <property type="entry name" value="Chondroitin AC/alginate lyase"/>
    <property type="match status" value="1"/>
</dbReference>
<feature type="domain" description="Heparinase II/III-like C-terminal" evidence="6">
    <location>
        <begin position="400"/>
        <end position="604"/>
    </location>
</feature>
<evidence type="ECO:0000256" key="2">
    <source>
        <dbReference type="ARBA" id="ARBA00022729"/>
    </source>
</evidence>
<dbReference type="Gene3D" id="2.70.98.70">
    <property type="match status" value="1"/>
</dbReference>